<name>A0A4Y7PTK5_9AGAM</name>
<accession>A0A4Y7PTK5</accession>
<dbReference type="Proteomes" id="UP000294933">
    <property type="component" value="Unassembled WGS sequence"/>
</dbReference>
<gene>
    <name evidence="1" type="ORF">BD410DRAFT_842870</name>
</gene>
<sequence length="141" mass="15906">MAPRLEDLIKTAKDAVKDVDDTCMKPMAGSLYELKVPFPGNTTKDLYKQYTTEFDSIKSNLTKGEDASLKADARTKSLNEVIKAVPNFKARCETLINFELLEHIKAILSNCESGLKKIESEKAKRSILKPLRDSWPKEVEE</sequence>
<dbReference type="EMBL" id="ML170208">
    <property type="protein sequence ID" value="TDL18408.1"/>
    <property type="molecule type" value="Genomic_DNA"/>
</dbReference>
<keyword evidence="2" id="KW-1185">Reference proteome</keyword>
<protein>
    <submittedName>
        <fullName evidence="1">Uncharacterized protein</fullName>
    </submittedName>
</protein>
<proteinExistence type="predicted"/>
<organism evidence="1 2">
    <name type="scientific">Rickenella mellea</name>
    <dbReference type="NCBI Taxonomy" id="50990"/>
    <lineage>
        <taxon>Eukaryota</taxon>
        <taxon>Fungi</taxon>
        <taxon>Dikarya</taxon>
        <taxon>Basidiomycota</taxon>
        <taxon>Agaricomycotina</taxon>
        <taxon>Agaricomycetes</taxon>
        <taxon>Hymenochaetales</taxon>
        <taxon>Rickenellaceae</taxon>
        <taxon>Rickenella</taxon>
    </lineage>
</organism>
<dbReference type="VEuPathDB" id="FungiDB:BD410DRAFT_842870"/>
<reference evidence="1 2" key="1">
    <citation type="submission" date="2018-06" db="EMBL/GenBank/DDBJ databases">
        <title>A transcriptomic atlas of mushroom development highlights an independent origin of complex multicellularity.</title>
        <authorList>
            <consortium name="DOE Joint Genome Institute"/>
            <person name="Krizsan K."/>
            <person name="Almasi E."/>
            <person name="Merenyi Z."/>
            <person name="Sahu N."/>
            <person name="Viragh M."/>
            <person name="Koszo T."/>
            <person name="Mondo S."/>
            <person name="Kiss B."/>
            <person name="Balint B."/>
            <person name="Kues U."/>
            <person name="Barry K."/>
            <person name="Hegedus J.C."/>
            <person name="Henrissat B."/>
            <person name="Johnson J."/>
            <person name="Lipzen A."/>
            <person name="Ohm R."/>
            <person name="Nagy I."/>
            <person name="Pangilinan J."/>
            <person name="Yan J."/>
            <person name="Xiong Y."/>
            <person name="Grigoriev I.V."/>
            <person name="Hibbett D.S."/>
            <person name="Nagy L.G."/>
        </authorList>
    </citation>
    <scope>NUCLEOTIDE SEQUENCE [LARGE SCALE GENOMIC DNA]</scope>
    <source>
        <strain evidence="1 2">SZMC22713</strain>
    </source>
</reference>
<dbReference type="AlphaFoldDB" id="A0A4Y7PTK5"/>
<evidence type="ECO:0000313" key="2">
    <source>
        <dbReference type="Proteomes" id="UP000294933"/>
    </source>
</evidence>
<evidence type="ECO:0000313" key="1">
    <source>
        <dbReference type="EMBL" id="TDL18408.1"/>
    </source>
</evidence>